<evidence type="ECO:0000313" key="1">
    <source>
        <dbReference type="EMBL" id="MBD3919298.1"/>
    </source>
</evidence>
<sequence>MNQPDSISRYFKSPLILGDYLPDISIQTLNAGELRLYDLITNHLFFLCYSVECTSCLESMEILDQFLEQHHKRYNIAILIYCKEEMFEEVQQVFGERVPHVYRVTKHDLTKRMRVMELPSGFVLNRLGQVVETNNCLFMGAFDHIVEPLVKIV</sequence>
<evidence type="ECO:0000313" key="2">
    <source>
        <dbReference type="Proteomes" id="UP000609346"/>
    </source>
</evidence>
<gene>
    <name evidence="1" type="ORF">H8B09_11080</name>
</gene>
<reference evidence="1 2" key="1">
    <citation type="submission" date="2020-09" db="EMBL/GenBank/DDBJ databases">
        <title>Paenibacillus sp. strain PR3 16S rRNA gene Genome sequencing and assembly.</title>
        <authorList>
            <person name="Kim J."/>
        </authorList>
    </citation>
    <scope>NUCLEOTIDE SEQUENCE [LARGE SCALE GENOMIC DNA]</scope>
    <source>
        <strain evidence="1 2">PR3</strain>
    </source>
</reference>
<evidence type="ECO:0008006" key="3">
    <source>
        <dbReference type="Google" id="ProtNLM"/>
    </source>
</evidence>
<dbReference type="Proteomes" id="UP000609346">
    <property type="component" value="Unassembled WGS sequence"/>
</dbReference>
<dbReference type="InterPro" id="IPR036249">
    <property type="entry name" value="Thioredoxin-like_sf"/>
</dbReference>
<comment type="caution">
    <text evidence="1">The sequence shown here is derived from an EMBL/GenBank/DDBJ whole genome shotgun (WGS) entry which is preliminary data.</text>
</comment>
<dbReference type="SUPFAM" id="SSF52833">
    <property type="entry name" value="Thioredoxin-like"/>
    <property type="match status" value="1"/>
</dbReference>
<organism evidence="1 2">
    <name type="scientific">Paenibacillus terricola</name>
    <dbReference type="NCBI Taxonomy" id="2763503"/>
    <lineage>
        <taxon>Bacteria</taxon>
        <taxon>Bacillati</taxon>
        <taxon>Bacillota</taxon>
        <taxon>Bacilli</taxon>
        <taxon>Bacillales</taxon>
        <taxon>Paenibacillaceae</taxon>
        <taxon>Paenibacillus</taxon>
    </lineage>
</organism>
<dbReference type="Gene3D" id="3.40.30.10">
    <property type="entry name" value="Glutaredoxin"/>
    <property type="match status" value="1"/>
</dbReference>
<name>A0ABR8MTL2_9BACL</name>
<accession>A0ABR8MTL2</accession>
<keyword evidence="2" id="KW-1185">Reference proteome</keyword>
<proteinExistence type="predicted"/>
<dbReference type="RefSeq" id="WP_191203554.1">
    <property type="nucleotide sequence ID" value="NZ_JACXZA010000002.1"/>
</dbReference>
<dbReference type="EMBL" id="JACXZA010000002">
    <property type="protein sequence ID" value="MBD3919298.1"/>
    <property type="molecule type" value="Genomic_DNA"/>
</dbReference>
<protein>
    <recommendedName>
        <fullName evidence="3">Thioredoxin domain-containing protein</fullName>
    </recommendedName>
</protein>